<sequence>MNENYENYENYETSATPITKSNYAFGYVFLWMFFGILVTGGVAWLASASPLLTAIAWSWPALIISAIVQIVIALSLGKATLLKLNKPLAIGLYFAYAVLNGLTFGILFYMLDASELFAIFGITAGFFALMCIFSFVFKNALRQSSKFFMIGLVSLLIMSFISLIFWYSNTLLLAVSIIGLLVFGGLTAFDVRWIKDAMDHSDNPSGVAIYGAFHLYLDFINIFMYILRIYLLSNKD</sequence>
<feature type="transmembrane region" description="Helical" evidence="6">
    <location>
        <begin position="24"/>
        <end position="45"/>
    </location>
</feature>
<evidence type="ECO:0000256" key="5">
    <source>
        <dbReference type="ARBA" id="ARBA00023136"/>
    </source>
</evidence>
<comment type="subcellular location">
    <subcellularLocation>
        <location evidence="1">Membrane</location>
        <topology evidence="1">Multi-pass membrane protein</topology>
    </subcellularLocation>
</comment>
<comment type="caution">
    <text evidence="7">The sequence shown here is derived from an EMBL/GenBank/DDBJ whole genome shotgun (WGS) entry which is preliminary data.</text>
</comment>
<feature type="transmembrane region" description="Helical" evidence="6">
    <location>
        <begin position="116"/>
        <end position="135"/>
    </location>
</feature>
<feature type="transmembrane region" description="Helical" evidence="6">
    <location>
        <begin position="147"/>
        <end position="167"/>
    </location>
</feature>
<organism evidence="7 8">
    <name type="scientific">Candidatus Caccosoma faecigallinarum</name>
    <dbReference type="NCBI Taxonomy" id="2840720"/>
    <lineage>
        <taxon>Bacteria</taxon>
        <taxon>Bacillati</taxon>
        <taxon>Bacillota</taxon>
        <taxon>Bacillota incertae sedis</taxon>
        <taxon>Candidatus Caccosoma</taxon>
    </lineage>
</organism>
<dbReference type="Pfam" id="PF01027">
    <property type="entry name" value="Bax1-I"/>
    <property type="match status" value="1"/>
</dbReference>
<accession>A0A9D1K9W3</accession>
<dbReference type="EMBL" id="DVKI01000072">
    <property type="protein sequence ID" value="HIT17184.1"/>
    <property type="molecule type" value="Genomic_DNA"/>
</dbReference>
<keyword evidence="3 6" id="KW-0812">Transmembrane</keyword>
<dbReference type="PANTHER" id="PTHR23291">
    <property type="entry name" value="BAX INHIBITOR-RELATED"/>
    <property type="match status" value="1"/>
</dbReference>
<dbReference type="GO" id="GO:0005886">
    <property type="term" value="C:plasma membrane"/>
    <property type="evidence" value="ECO:0007669"/>
    <property type="project" value="TreeGrafter"/>
</dbReference>
<dbReference type="InterPro" id="IPR006214">
    <property type="entry name" value="Bax_inhibitor_1-related"/>
</dbReference>
<feature type="transmembrane region" description="Helical" evidence="6">
    <location>
        <begin position="57"/>
        <end position="76"/>
    </location>
</feature>
<evidence type="ECO:0000313" key="8">
    <source>
        <dbReference type="Proteomes" id="UP000886893"/>
    </source>
</evidence>
<dbReference type="AlphaFoldDB" id="A0A9D1K9W3"/>
<feature type="transmembrane region" description="Helical" evidence="6">
    <location>
        <begin position="206"/>
        <end position="231"/>
    </location>
</feature>
<comment type="similarity">
    <text evidence="2 6">Belongs to the BI1 family.</text>
</comment>
<proteinExistence type="inferred from homology"/>
<evidence type="ECO:0000256" key="2">
    <source>
        <dbReference type="ARBA" id="ARBA00010350"/>
    </source>
</evidence>
<feature type="transmembrane region" description="Helical" evidence="6">
    <location>
        <begin position="88"/>
        <end position="110"/>
    </location>
</feature>
<name>A0A9D1K9W3_9FIRM</name>
<feature type="transmembrane region" description="Helical" evidence="6">
    <location>
        <begin position="173"/>
        <end position="194"/>
    </location>
</feature>
<reference evidence="7" key="1">
    <citation type="submission" date="2020-10" db="EMBL/GenBank/DDBJ databases">
        <authorList>
            <person name="Gilroy R."/>
        </authorList>
    </citation>
    <scope>NUCLEOTIDE SEQUENCE</scope>
    <source>
        <strain evidence="7">14508</strain>
    </source>
</reference>
<evidence type="ECO:0000256" key="1">
    <source>
        <dbReference type="ARBA" id="ARBA00004141"/>
    </source>
</evidence>
<evidence type="ECO:0000256" key="6">
    <source>
        <dbReference type="RuleBase" id="RU004379"/>
    </source>
</evidence>
<protein>
    <submittedName>
        <fullName evidence="7">Bax inhibitor-1/YccA family protein</fullName>
    </submittedName>
</protein>
<gene>
    <name evidence="7" type="ORF">IAD04_02240</name>
</gene>
<evidence type="ECO:0000256" key="3">
    <source>
        <dbReference type="ARBA" id="ARBA00022692"/>
    </source>
</evidence>
<keyword evidence="4 6" id="KW-1133">Transmembrane helix</keyword>
<dbReference type="Proteomes" id="UP000886893">
    <property type="component" value="Unassembled WGS sequence"/>
</dbReference>
<reference evidence="7" key="2">
    <citation type="journal article" date="2021" name="PeerJ">
        <title>Extensive microbial diversity within the chicken gut microbiome revealed by metagenomics and culture.</title>
        <authorList>
            <person name="Gilroy R."/>
            <person name="Ravi A."/>
            <person name="Getino M."/>
            <person name="Pursley I."/>
            <person name="Horton D.L."/>
            <person name="Alikhan N.F."/>
            <person name="Baker D."/>
            <person name="Gharbi K."/>
            <person name="Hall N."/>
            <person name="Watson M."/>
            <person name="Adriaenssens E.M."/>
            <person name="Foster-Nyarko E."/>
            <person name="Jarju S."/>
            <person name="Secka A."/>
            <person name="Antonio M."/>
            <person name="Oren A."/>
            <person name="Chaudhuri R.R."/>
            <person name="La Ragione R."/>
            <person name="Hildebrand F."/>
            <person name="Pallen M.J."/>
        </authorList>
    </citation>
    <scope>NUCLEOTIDE SEQUENCE</scope>
    <source>
        <strain evidence="7">14508</strain>
    </source>
</reference>
<keyword evidence="5 6" id="KW-0472">Membrane</keyword>
<dbReference type="PANTHER" id="PTHR23291:SF50">
    <property type="entry name" value="PROTEIN LIFEGUARD 4"/>
    <property type="match status" value="1"/>
</dbReference>
<evidence type="ECO:0000313" key="7">
    <source>
        <dbReference type="EMBL" id="HIT17184.1"/>
    </source>
</evidence>
<evidence type="ECO:0000256" key="4">
    <source>
        <dbReference type="ARBA" id="ARBA00022989"/>
    </source>
</evidence>
<dbReference type="CDD" id="cd10432">
    <property type="entry name" value="BI-1-like_bacterial"/>
    <property type="match status" value="1"/>
</dbReference>